<keyword evidence="5 9" id="KW-1003">Cell membrane</keyword>
<sequence length="392" mass="43918">MKREKMNDYFYSPLLAKRNKKAKRFKFIALLSLLTSIIFLLIFIADMIGKGHSAFRQTYVLVPVNITEKTKSYTHLAVDRKEYGFLVSRAWLRDLPNYIKQNPDVMDTFEKRWVLADDNVDQYFKGKYNTLNDKQKNVIENMKKNNEIKLEFNSLFFTKGDSKIPEYAGFLASMVGSVMTMLITMFIAVPIGIMSAIYLEEFAKPSKFTDFIDININNLAAIPSILFGMLGLAVFINFFGVPRSTPIAGGLVLALMSLPVIIVSSKAALKAVPDSIRQAGFGLGLTKWQITRDHTLPLAMPTILTGSIIALAQAMGETAPLIMIGMIAFIPDATFSFTQATTVMPAQIFVWGGMPERIYIEKTAAGILVLLSVLIILNALAIYLRKKYSVKW</sequence>
<evidence type="ECO:0000313" key="12">
    <source>
        <dbReference type="Proteomes" id="UP000240535"/>
    </source>
</evidence>
<protein>
    <recommendedName>
        <fullName evidence="3 9">Phosphate transport system permease protein PstA</fullName>
    </recommendedName>
</protein>
<keyword evidence="12" id="KW-1185">Reference proteome</keyword>
<dbReference type="InterPro" id="IPR005672">
    <property type="entry name" value="Phosphate_PstA"/>
</dbReference>
<dbReference type="GO" id="GO:0035435">
    <property type="term" value="P:phosphate ion transmembrane transport"/>
    <property type="evidence" value="ECO:0007669"/>
    <property type="project" value="InterPro"/>
</dbReference>
<comment type="caution">
    <text evidence="9">Lacks conserved residue(s) required for the propagation of feature annotation.</text>
</comment>
<keyword evidence="6 9" id="KW-0812">Transmembrane</keyword>
<evidence type="ECO:0000256" key="4">
    <source>
        <dbReference type="ARBA" id="ARBA00022448"/>
    </source>
</evidence>
<dbReference type="Pfam" id="PF00528">
    <property type="entry name" value="BPD_transp_1"/>
    <property type="match status" value="1"/>
</dbReference>
<evidence type="ECO:0000256" key="2">
    <source>
        <dbReference type="ARBA" id="ARBA00007069"/>
    </source>
</evidence>
<feature type="transmembrane region" description="Helical" evidence="9">
    <location>
        <begin position="247"/>
        <end position="269"/>
    </location>
</feature>
<dbReference type="Gene3D" id="1.10.3720.10">
    <property type="entry name" value="MetI-like"/>
    <property type="match status" value="1"/>
</dbReference>
<evidence type="ECO:0000256" key="3">
    <source>
        <dbReference type="ARBA" id="ARBA00016864"/>
    </source>
</evidence>
<accession>A0A2P8R3R2</accession>
<feature type="transmembrane region" description="Helical" evidence="9">
    <location>
        <begin position="219"/>
        <end position="241"/>
    </location>
</feature>
<dbReference type="Pfam" id="PF11812">
    <property type="entry name" value="DUF3333"/>
    <property type="match status" value="2"/>
</dbReference>
<evidence type="ECO:0000256" key="7">
    <source>
        <dbReference type="ARBA" id="ARBA00022989"/>
    </source>
</evidence>
<evidence type="ECO:0000256" key="6">
    <source>
        <dbReference type="ARBA" id="ARBA00022692"/>
    </source>
</evidence>
<comment type="similarity">
    <text evidence="2 9">Belongs to the binding-protein-dependent transport system permease family. CysTW subfamily.</text>
</comment>
<dbReference type="InterPro" id="IPR000515">
    <property type="entry name" value="MetI-like"/>
</dbReference>
<dbReference type="PANTHER" id="PTHR43470">
    <property type="entry name" value="PHOSPHATE TRANSPORT SYSTEM PERMEASE PROTEIN PSTA-RELATED"/>
    <property type="match status" value="1"/>
</dbReference>
<feature type="domain" description="ABC transmembrane type-1" evidence="10">
    <location>
        <begin position="174"/>
        <end position="381"/>
    </location>
</feature>
<feature type="transmembrane region" description="Helical" evidence="9">
    <location>
        <begin position="363"/>
        <end position="384"/>
    </location>
</feature>
<keyword evidence="7 9" id="KW-1133">Transmembrane helix</keyword>
<dbReference type="OrthoDB" id="9807065at2"/>
<dbReference type="CDD" id="cd06261">
    <property type="entry name" value="TM_PBP2"/>
    <property type="match status" value="1"/>
</dbReference>
<evidence type="ECO:0000313" key="11">
    <source>
        <dbReference type="EMBL" id="PSM53128.1"/>
    </source>
</evidence>
<dbReference type="InterPro" id="IPR035906">
    <property type="entry name" value="MetI-like_sf"/>
</dbReference>
<evidence type="ECO:0000259" key="10">
    <source>
        <dbReference type="PROSITE" id="PS50928"/>
    </source>
</evidence>
<dbReference type="SUPFAM" id="SSF161098">
    <property type="entry name" value="MetI-like"/>
    <property type="match status" value="1"/>
</dbReference>
<organism evidence="11 12">
    <name type="scientific">Campylobacter blaseri</name>
    <dbReference type="NCBI Taxonomy" id="2042961"/>
    <lineage>
        <taxon>Bacteria</taxon>
        <taxon>Pseudomonadati</taxon>
        <taxon>Campylobacterota</taxon>
        <taxon>Epsilonproteobacteria</taxon>
        <taxon>Campylobacterales</taxon>
        <taxon>Campylobacteraceae</taxon>
        <taxon>Campylobacter</taxon>
    </lineage>
</organism>
<keyword evidence="8 9" id="KW-0472">Membrane</keyword>
<dbReference type="GO" id="GO:0005315">
    <property type="term" value="F:phosphate transmembrane transporter activity"/>
    <property type="evidence" value="ECO:0007669"/>
    <property type="project" value="InterPro"/>
</dbReference>
<keyword evidence="4" id="KW-0813">Transport</keyword>
<reference evidence="12" key="1">
    <citation type="submission" date="2017-10" db="EMBL/GenBank/DDBJ databases">
        <title>Campylobacter species from seals.</title>
        <authorList>
            <person name="Gilbert M.J."/>
            <person name="Zomer A.L."/>
            <person name="Timmerman A.J."/>
            <person name="Duim B."/>
            <person name="Wagenaar J.A."/>
        </authorList>
    </citation>
    <scope>NUCLEOTIDE SEQUENCE [LARGE SCALE GENOMIC DNA]</scope>
    <source>
        <strain evidence="12">17S00004-5</strain>
    </source>
</reference>
<gene>
    <name evidence="11" type="primary">pstA</name>
    <name evidence="11" type="ORF">CQ405_00835</name>
</gene>
<dbReference type="PANTHER" id="PTHR43470:SF5">
    <property type="entry name" value="PHOSPHATE TRANSPORT SYSTEM PERMEASE PROTEIN PSTA"/>
    <property type="match status" value="1"/>
</dbReference>
<dbReference type="GO" id="GO:0005886">
    <property type="term" value="C:plasma membrane"/>
    <property type="evidence" value="ECO:0007669"/>
    <property type="project" value="UniProtKB-SubCell"/>
</dbReference>
<feature type="transmembrane region" description="Helical" evidence="9">
    <location>
        <begin position="27"/>
        <end position="45"/>
    </location>
</feature>
<feature type="transmembrane region" description="Helical" evidence="9">
    <location>
        <begin position="167"/>
        <end position="199"/>
    </location>
</feature>
<evidence type="ECO:0000256" key="8">
    <source>
        <dbReference type="ARBA" id="ARBA00023136"/>
    </source>
</evidence>
<evidence type="ECO:0000256" key="9">
    <source>
        <dbReference type="RuleBase" id="RU363043"/>
    </source>
</evidence>
<dbReference type="AlphaFoldDB" id="A0A2P8R3R2"/>
<name>A0A2P8R3R2_9BACT</name>
<dbReference type="EMBL" id="PDHH01000001">
    <property type="protein sequence ID" value="PSM53128.1"/>
    <property type="molecule type" value="Genomic_DNA"/>
</dbReference>
<proteinExistence type="inferred from homology"/>
<comment type="subcellular location">
    <subcellularLocation>
        <location evidence="1 9">Cell membrane</location>
        <topology evidence="1 9">Multi-pass membrane protein</topology>
    </subcellularLocation>
</comment>
<dbReference type="Proteomes" id="UP000240535">
    <property type="component" value="Unassembled WGS sequence"/>
</dbReference>
<comment type="caution">
    <text evidence="11">The sequence shown here is derived from an EMBL/GenBank/DDBJ whole genome shotgun (WGS) entry which is preliminary data.</text>
</comment>
<dbReference type="NCBIfam" id="TIGR00974">
    <property type="entry name" value="3a0107s02c"/>
    <property type="match status" value="1"/>
</dbReference>
<evidence type="ECO:0000256" key="5">
    <source>
        <dbReference type="ARBA" id="ARBA00022475"/>
    </source>
</evidence>
<evidence type="ECO:0000256" key="1">
    <source>
        <dbReference type="ARBA" id="ARBA00004651"/>
    </source>
</evidence>
<dbReference type="InterPro" id="IPR024573">
    <property type="entry name" value="DUF3333"/>
</dbReference>
<dbReference type="PROSITE" id="PS50928">
    <property type="entry name" value="ABC_TM1"/>
    <property type="match status" value="1"/>
</dbReference>